<dbReference type="Pfam" id="PF00664">
    <property type="entry name" value="ABC_membrane"/>
    <property type="match status" value="1"/>
</dbReference>
<organism evidence="7 8">
    <name type="scientific">Paracidovorax wautersii</name>
    <dbReference type="NCBI Taxonomy" id="1177982"/>
    <lineage>
        <taxon>Bacteria</taxon>
        <taxon>Pseudomonadati</taxon>
        <taxon>Pseudomonadota</taxon>
        <taxon>Betaproteobacteria</taxon>
        <taxon>Burkholderiales</taxon>
        <taxon>Comamonadaceae</taxon>
        <taxon>Paracidovorax</taxon>
    </lineage>
</organism>
<evidence type="ECO:0000313" key="7">
    <source>
        <dbReference type="EMBL" id="KAF1019081.1"/>
    </source>
</evidence>
<dbReference type="InterPro" id="IPR036640">
    <property type="entry name" value="ABC1_TM_sf"/>
</dbReference>
<dbReference type="EMBL" id="WNDQ01000065">
    <property type="protein sequence ID" value="KAF1019081.1"/>
    <property type="molecule type" value="Genomic_DNA"/>
</dbReference>
<evidence type="ECO:0000256" key="3">
    <source>
        <dbReference type="ARBA" id="ARBA00022989"/>
    </source>
</evidence>
<dbReference type="SUPFAM" id="SSF90123">
    <property type="entry name" value="ABC transporter transmembrane region"/>
    <property type="match status" value="1"/>
</dbReference>
<dbReference type="Proteomes" id="UP000461670">
    <property type="component" value="Unassembled WGS sequence"/>
</dbReference>
<evidence type="ECO:0000256" key="1">
    <source>
        <dbReference type="ARBA" id="ARBA00004651"/>
    </source>
</evidence>
<dbReference type="AlphaFoldDB" id="A0A7V8FLA2"/>
<keyword evidence="2 5" id="KW-0812">Transmembrane</keyword>
<evidence type="ECO:0000256" key="5">
    <source>
        <dbReference type="SAM" id="Phobius"/>
    </source>
</evidence>
<comment type="caution">
    <text evidence="7">The sequence shown here is derived from an EMBL/GenBank/DDBJ whole genome shotgun (WGS) entry which is preliminary data.</text>
</comment>
<dbReference type="GO" id="GO:0005886">
    <property type="term" value="C:plasma membrane"/>
    <property type="evidence" value="ECO:0007669"/>
    <property type="project" value="UniProtKB-SubCell"/>
</dbReference>
<dbReference type="GO" id="GO:0140359">
    <property type="term" value="F:ABC-type transporter activity"/>
    <property type="evidence" value="ECO:0007669"/>
    <property type="project" value="InterPro"/>
</dbReference>
<keyword evidence="3 5" id="KW-1133">Transmembrane helix</keyword>
<sequence length="283" mass="31140">MNRPPASSAVRKLYTALWQHARGAHGMLVAAMSLLTASQLVRLTMPWFTAQAINTLQQGDIAASARWIGALVLVYSAGWALHGPGRILERNVAVKVREDVSDQLYARLSAAPLTWHDAHHSGELQHRVHQAGRALCDFTQNQFVYLQSTVNFFGPLVALTLLSSFSGVAAIAGYIVIFFVILKFDRALMRLAVDENAADRRYVSALLDFLGNASTIIGLRLQRASRRLLHGRMAAMSEPLKRSVALNEGKWCAVDMMGLALTWGLVVVYIWQSHQPGQALLLG</sequence>
<evidence type="ECO:0000259" key="6">
    <source>
        <dbReference type="PROSITE" id="PS50929"/>
    </source>
</evidence>
<dbReference type="GO" id="GO:0005524">
    <property type="term" value="F:ATP binding"/>
    <property type="evidence" value="ECO:0007669"/>
    <property type="project" value="InterPro"/>
</dbReference>
<dbReference type="Gene3D" id="1.20.1560.10">
    <property type="entry name" value="ABC transporter type 1, transmembrane domain"/>
    <property type="match status" value="1"/>
</dbReference>
<feature type="domain" description="ABC transmembrane type-1" evidence="6">
    <location>
        <begin position="29"/>
        <end position="246"/>
    </location>
</feature>
<gene>
    <name evidence="7" type="ORF">GAK30_03325</name>
</gene>
<name>A0A7V8FLA2_9BURK</name>
<proteinExistence type="predicted"/>
<dbReference type="PROSITE" id="PS50929">
    <property type="entry name" value="ABC_TM1F"/>
    <property type="match status" value="1"/>
</dbReference>
<keyword evidence="4 5" id="KW-0472">Membrane</keyword>
<protein>
    <recommendedName>
        <fullName evidence="6">ABC transmembrane type-1 domain-containing protein</fullName>
    </recommendedName>
</protein>
<dbReference type="InterPro" id="IPR011527">
    <property type="entry name" value="ABC1_TM_dom"/>
</dbReference>
<evidence type="ECO:0000256" key="2">
    <source>
        <dbReference type="ARBA" id="ARBA00022692"/>
    </source>
</evidence>
<feature type="transmembrane region" description="Helical" evidence="5">
    <location>
        <begin position="156"/>
        <end position="182"/>
    </location>
</feature>
<feature type="transmembrane region" description="Helical" evidence="5">
    <location>
        <begin position="251"/>
        <end position="271"/>
    </location>
</feature>
<evidence type="ECO:0000313" key="8">
    <source>
        <dbReference type="Proteomes" id="UP000461670"/>
    </source>
</evidence>
<evidence type="ECO:0000256" key="4">
    <source>
        <dbReference type="ARBA" id="ARBA00023136"/>
    </source>
</evidence>
<comment type="subcellular location">
    <subcellularLocation>
        <location evidence="1">Cell membrane</location>
        <topology evidence="1">Multi-pass membrane protein</topology>
    </subcellularLocation>
</comment>
<accession>A0A7V8FLA2</accession>
<reference evidence="8" key="1">
    <citation type="journal article" date="2020" name="MBio">
        <title>Horizontal gene transfer to a defensive symbiont with a reduced genome amongst a multipartite beetle microbiome.</title>
        <authorList>
            <person name="Waterworth S.C."/>
            <person name="Florez L.V."/>
            <person name="Rees E.R."/>
            <person name="Hertweck C."/>
            <person name="Kaltenpoth M."/>
            <person name="Kwan J.C."/>
        </authorList>
    </citation>
    <scope>NUCLEOTIDE SEQUENCE [LARGE SCALE GENOMIC DNA]</scope>
</reference>